<evidence type="ECO:0000259" key="9">
    <source>
        <dbReference type="Pfam" id="PF12704"/>
    </source>
</evidence>
<evidence type="ECO:0000256" key="4">
    <source>
        <dbReference type="ARBA" id="ARBA00022989"/>
    </source>
</evidence>
<evidence type="ECO:0000256" key="3">
    <source>
        <dbReference type="ARBA" id="ARBA00022692"/>
    </source>
</evidence>
<feature type="transmembrane region" description="Helical" evidence="7">
    <location>
        <begin position="267"/>
        <end position="291"/>
    </location>
</feature>
<dbReference type="PANTHER" id="PTHR30572">
    <property type="entry name" value="MEMBRANE COMPONENT OF TRANSPORTER-RELATED"/>
    <property type="match status" value="1"/>
</dbReference>
<evidence type="ECO:0000256" key="6">
    <source>
        <dbReference type="ARBA" id="ARBA00038076"/>
    </source>
</evidence>
<accession>A0A1B2DGS9</accession>
<dbReference type="Pfam" id="PF12704">
    <property type="entry name" value="MacB_PCD"/>
    <property type="match status" value="1"/>
</dbReference>
<dbReference type="GO" id="GO:0022857">
    <property type="term" value="F:transmembrane transporter activity"/>
    <property type="evidence" value="ECO:0007669"/>
    <property type="project" value="TreeGrafter"/>
</dbReference>
<evidence type="ECO:0000256" key="5">
    <source>
        <dbReference type="ARBA" id="ARBA00023136"/>
    </source>
</evidence>
<evidence type="ECO:0000259" key="8">
    <source>
        <dbReference type="Pfam" id="PF02687"/>
    </source>
</evidence>
<feature type="domain" description="MacB-like periplasmic core" evidence="9">
    <location>
        <begin position="21"/>
        <end position="232"/>
    </location>
</feature>
<dbReference type="AlphaFoldDB" id="A0A1B2DGS9"/>
<organism evidence="10">
    <name type="scientific">Paenibacillus sp. BIHB 4019</name>
    <dbReference type="NCBI Taxonomy" id="1870819"/>
    <lineage>
        <taxon>Bacteria</taxon>
        <taxon>Bacillati</taxon>
        <taxon>Bacillota</taxon>
        <taxon>Bacilli</taxon>
        <taxon>Bacillales</taxon>
        <taxon>Paenibacillaceae</taxon>
        <taxon>Paenibacillus</taxon>
    </lineage>
</organism>
<protein>
    <submittedName>
        <fullName evidence="10">ABC transporter permease</fullName>
    </submittedName>
</protein>
<proteinExistence type="inferred from homology"/>
<dbReference type="PANTHER" id="PTHR30572:SF4">
    <property type="entry name" value="ABC TRANSPORTER PERMEASE YTRF"/>
    <property type="match status" value="1"/>
</dbReference>
<dbReference type="InterPro" id="IPR025857">
    <property type="entry name" value="MacB_PCD"/>
</dbReference>
<evidence type="ECO:0000256" key="2">
    <source>
        <dbReference type="ARBA" id="ARBA00022475"/>
    </source>
</evidence>
<keyword evidence="2" id="KW-1003">Cell membrane</keyword>
<evidence type="ECO:0000313" key="10">
    <source>
        <dbReference type="EMBL" id="ANY66934.1"/>
    </source>
</evidence>
<name>A0A1B2DGS9_9BACL</name>
<keyword evidence="4 7" id="KW-1133">Transmembrane helix</keyword>
<feature type="domain" description="ABC3 transporter permease C-terminal" evidence="8">
    <location>
        <begin position="271"/>
        <end position="383"/>
    </location>
</feature>
<feature type="transmembrane region" description="Helical" evidence="7">
    <location>
        <begin position="311"/>
        <end position="336"/>
    </location>
</feature>
<dbReference type="EMBL" id="CP016808">
    <property type="protein sequence ID" value="ANY66934.1"/>
    <property type="molecule type" value="Genomic_DNA"/>
</dbReference>
<dbReference type="Pfam" id="PF02687">
    <property type="entry name" value="FtsX"/>
    <property type="match status" value="1"/>
</dbReference>
<dbReference type="RefSeq" id="WP_099518211.1">
    <property type="nucleotide sequence ID" value="NZ_CP016808.1"/>
</dbReference>
<sequence>MKLTQGFRMAIKSVLSSKLRTALSMLGILIGVATVIALVGMGQGSTKQVEEQVASLGTNSLSVTITGRGTATSLSLDDAMALGDIPNVEGVSPTVSGSATVKYAKNSTSVTVEGITPDYEQVSDFSVQSGRYIASMDVKNTQKVALIGVDTATELFEEEDPIGKTIQVNGSRFTIVGLLEAKGSSLTGSNDEKIAIPITTAQKLFDSVGVRTVALKVTDLDLMDITVAALEAKLLEKFRGDDSSYRVFNQQDAVETLNSVNETMNTMLLYVAAITLLVGGIGVMNIMLVSVTERTREIGIRKSLGAKRRDILFQFLVEAVVISGMGGALGIGFGYLGSYVIGVVNGTDTSVPFNTVILSFAFSAFVGIVFGIFPANKASRLKPVDALRHD</sequence>
<dbReference type="InterPro" id="IPR003838">
    <property type="entry name" value="ABC3_permease_C"/>
</dbReference>
<dbReference type="InterPro" id="IPR050250">
    <property type="entry name" value="Macrolide_Exporter_MacB"/>
</dbReference>
<comment type="subcellular location">
    <subcellularLocation>
        <location evidence="1">Cell membrane</location>
        <topology evidence="1">Multi-pass membrane protein</topology>
    </subcellularLocation>
</comment>
<keyword evidence="3 7" id="KW-0812">Transmembrane</keyword>
<reference evidence="10" key="1">
    <citation type="submission" date="2016-08" db="EMBL/GenBank/DDBJ databases">
        <title>Complete Genome Seqeunce of Paenibacillus sp. BIHB 4019 from tea rhizoplane.</title>
        <authorList>
            <person name="Thakur R."/>
            <person name="Swarnkar M.K."/>
            <person name="Gulati A."/>
        </authorList>
    </citation>
    <scope>NUCLEOTIDE SEQUENCE [LARGE SCALE GENOMIC DNA]</scope>
    <source>
        <strain evidence="10">BIHB4019</strain>
    </source>
</reference>
<keyword evidence="5 7" id="KW-0472">Membrane</keyword>
<feature type="transmembrane region" description="Helical" evidence="7">
    <location>
        <begin position="356"/>
        <end position="373"/>
    </location>
</feature>
<evidence type="ECO:0000256" key="7">
    <source>
        <dbReference type="SAM" id="Phobius"/>
    </source>
</evidence>
<evidence type="ECO:0000256" key="1">
    <source>
        <dbReference type="ARBA" id="ARBA00004651"/>
    </source>
</evidence>
<feature type="transmembrane region" description="Helical" evidence="7">
    <location>
        <begin position="21"/>
        <end position="42"/>
    </location>
</feature>
<comment type="similarity">
    <text evidence="6">Belongs to the ABC-4 integral membrane protein family.</text>
</comment>
<dbReference type="GO" id="GO:0005886">
    <property type="term" value="C:plasma membrane"/>
    <property type="evidence" value="ECO:0007669"/>
    <property type="project" value="UniProtKB-SubCell"/>
</dbReference>
<gene>
    <name evidence="10" type="ORF">BBD42_10975</name>
</gene>